<keyword evidence="10" id="KW-1185">Reference proteome</keyword>
<dbReference type="InterPro" id="IPR050366">
    <property type="entry name" value="BP-dependent_transpt_permease"/>
</dbReference>
<comment type="caution">
    <text evidence="9">The sequence shown here is derived from an EMBL/GenBank/DDBJ whole genome shotgun (WGS) entry which is preliminary data.</text>
</comment>
<feature type="transmembrane region" description="Helical" evidence="7">
    <location>
        <begin position="171"/>
        <end position="187"/>
    </location>
</feature>
<reference evidence="9 10" key="1">
    <citation type="journal article" date="2016" name="Int. J. Syst. Evol. Microbiol.">
        <title>Arsenicitalea aurantiaca gen. nov., sp. nov., a new member of the family Hyphomicrobiaceae, isolated from high-arsenic sediment.</title>
        <authorList>
            <person name="Mu Y."/>
            <person name="Zhou L."/>
            <person name="Zeng X.C."/>
            <person name="Liu L."/>
            <person name="Pan Y."/>
            <person name="Chen X."/>
            <person name="Wang J."/>
            <person name="Li S."/>
            <person name="Li W.J."/>
            <person name="Wang Y."/>
        </authorList>
    </citation>
    <scope>NUCLEOTIDE SEQUENCE [LARGE SCALE GENOMIC DNA]</scope>
    <source>
        <strain evidence="9 10">42-50</strain>
    </source>
</reference>
<feature type="domain" description="ABC transmembrane type-1" evidence="8">
    <location>
        <begin position="105"/>
        <end position="295"/>
    </location>
</feature>
<dbReference type="Gene3D" id="1.10.3720.10">
    <property type="entry name" value="MetI-like"/>
    <property type="match status" value="1"/>
</dbReference>
<keyword evidence="5 7" id="KW-1133">Transmembrane helix</keyword>
<evidence type="ECO:0000256" key="7">
    <source>
        <dbReference type="RuleBase" id="RU363032"/>
    </source>
</evidence>
<dbReference type="EMBL" id="RZNJ01000008">
    <property type="protein sequence ID" value="RUT28280.1"/>
    <property type="molecule type" value="Genomic_DNA"/>
</dbReference>
<evidence type="ECO:0000256" key="1">
    <source>
        <dbReference type="ARBA" id="ARBA00004651"/>
    </source>
</evidence>
<dbReference type="SUPFAM" id="SSF161098">
    <property type="entry name" value="MetI-like"/>
    <property type="match status" value="1"/>
</dbReference>
<dbReference type="OrthoDB" id="9805884at2"/>
<feature type="transmembrane region" description="Helical" evidence="7">
    <location>
        <begin position="145"/>
        <end position="165"/>
    </location>
</feature>
<dbReference type="Proteomes" id="UP000281547">
    <property type="component" value="Unassembled WGS sequence"/>
</dbReference>
<dbReference type="GO" id="GO:0005886">
    <property type="term" value="C:plasma membrane"/>
    <property type="evidence" value="ECO:0007669"/>
    <property type="project" value="UniProtKB-SubCell"/>
</dbReference>
<dbReference type="PANTHER" id="PTHR43386">
    <property type="entry name" value="OLIGOPEPTIDE TRANSPORT SYSTEM PERMEASE PROTEIN APPC"/>
    <property type="match status" value="1"/>
</dbReference>
<evidence type="ECO:0000256" key="2">
    <source>
        <dbReference type="ARBA" id="ARBA00022448"/>
    </source>
</evidence>
<evidence type="ECO:0000313" key="9">
    <source>
        <dbReference type="EMBL" id="RUT28280.1"/>
    </source>
</evidence>
<comment type="subcellular location">
    <subcellularLocation>
        <location evidence="1 7">Cell membrane</location>
        <topology evidence="1 7">Multi-pass membrane protein</topology>
    </subcellularLocation>
</comment>
<protein>
    <submittedName>
        <fullName evidence="9">ABC transporter permease</fullName>
    </submittedName>
</protein>
<dbReference type="AlphaFoldDB" id="A0A433X2M4"/>
<dbReference type="GO" id="GO:0055085">
    <property type="term" value="P:transmembrane transport"/>
    <property type="evidence" value="ECO:0007669"/>
    <property type="project" value="InterPro"/>
</dbReference>
<dbReference type="InterPro" id="IPR025966">
    <property type="entry name" value="OppC_N"/>
</dbReference>
<proteinExistence type="inferred from homology"/>
<keyword evidence="6 7" id="KW-0472">Membrane</keyword>
<dbReference type="InterPro" id="IPR035906">
    <property type="entry name" value="MetI-like_sf"/>
</dbReference>
<dbReference type="PROSITE" id="PS50928">
    <property type="entry name" value="ABC_TM1"/>
    <property type="match status" value="1"/>
</dbReference>
<dbReference type="RefSeq" id="WP_127189806.1">
    <property type="nucleotide sequence ID" value="NZ_RZNJ01000008.1"/>
</dbReference>
<dbReference type="PANTHER" id="PTHR43386:SF26">
    <property type="entry name" value="ABC TRANSPORTER PERMEASE PROTEIN"/>
    <property type="match status" value="1"/>
</dbReference>
<evidence type="ECO:0000256" key="5">
    <source>
        <dbReference type="ARBA" id="ARBA00022989"/>
    </source>
</evidence>
<dbReference type="Pfam" id="PF12911">
    <property type="entry name" value="OppC_N"/>
    <property type="match status" value="1"/>
</dbReference>
<gene>
    <name evidence="9" type="ORF">EMQ25_16975</name>
</gene>
<sequence length="308" mass="33070">MTIASVTPTPNPAPPAIEGEAPWRRVVREFAKSWTAMFGLLLLVLVVLIAIFAPLLSPQNPYDLASLSIMDNRLPPGETGWGGMTYVLGTDGQGRDMLSAIMYGLRISLGVGVVSCTIALFIGLAAGLAAAYFGGRVDTIIMRIVDLHLSFPAILIALILLAVLGRGIDKIIIALIVVQWATFARTVRGAALAERRKEYIEAAQCLGLPQWKIVFGHLLPNCMPPMMVIFTVEIASAIALEATLSFLGVGLPITQPSLGLLISNGFQFILSGQYWISVYPGIALLVLIVAINLVGDQLRDILNPRNAQ</sequence>
<feature type="transmembrane region" description="Helical" evidence="7">
    <location>
        <begin position="274"/>
        <end position="295"/>
    </location>
</feature>
<evidence type="ECO:0000256" key="3">
    <source>
        <dbReference type="ARBA" id="ARBA00022475"/>
    </source>
</evidence>
<keyword evidence="3" id="KW-1003">Cell membrane</keyword>
<feature type="transmembrane region" description="Helical" evidence="7">
    <location>
        <begin position="228"/>
        <end position="254"/>
    </location>
</feature>
<keyword evidence="4 7" id="KW-0812">Transmembrane</keyword>
<name>A0A433X2M4_9HYPH</name>
<dbReference type="Pfam" id="PF00528">
    <property type="entry name" value="BPD_transp_1"/>
    <property type="match status" value="1"/>
</dbReference>
<organism evidence="9 10">
    <name type="scientific">Arsenicitalea aurantiaca</name>
    <dbReference type="NCBI Taxonomy" id="1783274"/>
    <lineage>
        <taxon>Bacteria</taxon>
        <taxon>Pseudomonadati</taxon>
        <taxon>Pseudomonadota</taxon>
        <taxon>Alphaproteobacteria</taxon>
        <taxon>Hyphomicrobiales</taxon>
        <taxon>Devosiaceae</taxon>
        <taxon>Arsenicitalea</taxon>
    </lineage>
</organism>
<keyword evidence="2 7" id="KW-0813">Transport</keyword>
<accession>A0A433X2M4</accession>
<feature type="transmembrane region" description="Helical" evidence="7">
    <location>
        <begin position="107"/>
        <end position="133"/>
    </location>
</feature>
<evidence type="ECO:0000313" key="10">
    <source>
        <dbReference type="Proteomes" id="UP000281547"/>
    </source>
</evidence>
<feature type="transmembrane region" description="Helical" evidence="7">
    <location>
        <begin position="34"/>
        <end position="56"/>
    </location>
</feature>
<evidence type="ECO:0000256" key="4">
    <source>
        <dbReference type="ARBA" id="ARBA00022692"/>
    </source>
</evidence>
<dbReference type="CDD" id="cd06261">
    <property type="entry name" value="TM_PBP2"/>
    <property type="match status" value="1"/>
</dbReference>
<evidence type="ECO:0000256" key="6">
    <source>
        <dbReference type="ARBA" id="ARBA00023136"/>
    </source>
</evidence>
<dbReference type="InterPro" id="IPR000515">
    <property type="entry name" value="MetI-like"/>
</dbReference>
<comment type="similarity">
    <text evidence="7">Belongs to the binding-protein-dependent transport system permease family.</text>
</comment>
<evidence type="ECO:0000259" key="8">
    <source>
        <dbReference type="PROSITE" id="PS50928"/>
    </source>
</evidence>